<organism evidence="1 2">
    <name type="scientific">Prevotella lacticifex</name>
    <dbReference type="NCBI Taxonomy" id="2854755"/>
    <lineage>
        <taxon>Bacteria</taxon>
        <taxon>Pseudomonadati</taxon>
        <taxon>Bacteroidota</taxon>
        <taxon>Bacteroidia</taxon>
        <taxon>Bacteroidales</taxon>
        <taxon>Prevotellaceae</taxon>
        <taxon>Prevotella</taxon>
    </lineage>
</organism>
<sequence length="71" mass="8374">MPRDCHSNFDLVISNYHTFLTAVMYPKDLDIPIPDINVLNERINSPEYQVQARIIIAWNLLILAMRINQKY</sequence>
<evidence type="ECO:0000313" key="2">
    <source>
        <dbReference type="Proteomes" id="UP000825483"/>
    </source>
</evidence>
<accession>A0A9R1C861</accession>
<protein>
    <submittedName>
        <fullName evidence="1">Uncharacterized protein</fullName>
    </submittedName>
</protein>
<name>A0A9R1C861_9BACT</name>
<evidence type="ECO:0000313" key="1">
    <source>
        <dbReference type="EMBL" id="GJG57774.1"/>
    </source>
</evidence>
<dbReference type="AlphaFoldDB" id="A0A9R1C861"/>
<comment type="caution">
    <text evidence="1">The sequence shown here is derived from an EMBL/GenBank/DDBJ whole genome shotgun (WGS) entry which is preliminary data.</text>
</comment>
<gene>
    <name evidence="1" type="ORF">PRLR5076_06250</name>
</gene>
<keyword evidence="2" id="KW-1185">Reference proteome</keyword>
<proteinExistence type="predicted"/>
<dbReference type="EMBL" id="BPUB01000001">
    <property type="protein sequence ID" value="GJG57774.1"/>
    <property type="molecule type" value="Genomic_DNA"/>
</dbReference>
<dbReference type="Proteomes" id="UP000825483">
    <property type="component" value="Unassembled WGS sequence"/>
</dbReference>
<reference evidence="1" key="1">
    <citation type="journal article" date="2022" name="Int. J. Syst. Evol. Microbiol.">
        <title>Prevotella lacticifex sp. nov., isolated from the rumen of cows.</title>
        <authorList>
            <person name="Shinkai T."/>
            <person name="Ikeyama N."/>
            <person name="Kumagai M."/>
            <person name="Ohmori H."/>
            <person name="Sakamoto M."/>
            <person name="Ohkuma M."/>
            <person name="Mitsumori M."/>
        </authorList>
    </citation>
    <scope>NUCLEOTIDE SEQUENCE</scope>
    <source>
        <strain evidence="1">R5076</strain>
    </source>
</reference>